<evidence type="ECO:0000313" key="2">
    <source>
        <dbReference type="Proteomes" id="UP000188268"/>
    </source>
</evidence>
<evidence type="ECO:0000313" key="1">
    <source>
        <dbReference type="EMBL" id="OMP00266.1"/>
    </source>
</evidence>
<accession>A0A1R3JZP1</accession>
<protein>
    <submittedName>
        <fullName evidence="1">Uncharacterized protein</fullName>
    </submittedName>
</protein>
<name>A0A1R3JZP1_COCAP</name>
<reference evidence="1 2" key="1">
    <citation type="submission" date="2013-09" db="EMBL/GenBank/DDBJ databases">
        <title>Corchorus capsularis genome sequencing.</title>
        <authorList>
            <person name="Alam M."/>
            <person name="Haque M.S."/>
            <person name="Islam M.S."/>
            <person name="Emdad E.M."/>
            <person name="Islam M.M."/>
            <person name="Ahmed B."/>
            <person name="Halim A."/>
            <person name="Hossen Q.M.M."/>
            <person name="Hossain M.Z."/>
            <person name="Ahmed R."/>
            <person name="Khan M.M."/>
            <person name="Islam R."/>
            <person name="Rashid M.M."/>
            <person name="Khan S.A."/>
            <person name="Rahman M.S."/>
            <person name="Alam M."/>
        </authorList>
    </citation>
    <scope>NUCLEOTIDE SEQUENCE [LARGE SCALE GENOMIC DNA]</scope>
    <source>
        <strain evidence="2">cv. CVL-1</strain>
        <tissue evidence="1">Whole seedling</tissue>
    </source>
</reference>
<dbReference type="AlphaFoldDB" id="A0A1R3JZP1"/>
<dbReference type="Proteomes" id="UP000188268">
    <property type="component" value="Unassembled WGS sequence"/>
</dbReference>
<feature type="non-terminal residue" evidence="1">
    <location>
        <position position="1"/>
    </location>
</feature>
<comment type="caution">
    <text evidence="1">The sequence shown here is derived from an EMBL/GenBank/DDBJ whole genome shotgun (WGS) entry which is preliminary data.</text>
</comment>
<sequence>VNLLEYPVAFGDLMPAARELICTLEDLLLLRFPNKPNSVAIEHLMDPDKKEIAKVLIGYYYIKNARMIGNDPNVFQWLRLNPSDIPRPYQIFHMLRDPSFINKMCKYSVFNPIYPSLAMDTANPVPDRVNLINELVNTCRYSSTQKIVYLVTANDILQLQVRITLEVNSVLRHGVDREQAFRGFSFI</sequence>
<keyword evidence="2" id="KW-1185">Reference proteome</keyword>
<proteinExistence type="predicted"/>
<gene>
    <name evidence="1" type="ORF">CCACVL1_03419</name>
</gene>
<organism evidence="1 2">
    <name type="scientific">Corchorus capsularis</name>
    <name type="common">Jute</name>
    <dbReference type="NCBI Taxonomy" id="210143"/>
    <lineage>
        <taxon>Eukaryota</taxon>
        <taxon>Viridiplantae</taxon>
        <taxon>Streptophyta</taxon>
        <taxon>Embryophyta</taxon>
        <taxon>Tracheophyta</taxon>
        <taxon>Spermatophyta</taxon>
        <taxon>Magnoliopsida</taxon>
        <taxon>eudicotyledons</taxon>
        <taxon>Gunneridae</taxon>
        <taxon>Pentapetalae</taxon>
        <taxon>rosids</taxon>
        <taxon>malvids</taxon>
        <taxon>Malvales</taxon>
        <taxon>Malvaceae</taxon>
        <taxon>Grewioideae</taxon>
        <taxon>Apeibeae</taxon>
        <taxon>Corchorus</taxon>
    </lineage>
</organism>
<dbReference type="EMBL" id="AWWV01006683">
    <property type="protein sequence ID" value="OMP00266.1"/>
    <property type="molecule type" value="Genomic_DNA"/>
</dbReference>
<dbReference type="Gramene" id="OMP00266">
    <property type="protein sequence ID" value="OMP00266"/>
    <property type="gene ID" value="CCACVL1_03419"/>
</dbReference>